<sequence length="192" mass="22064">MIVRLVALTQATNDVFKNRMLEKMIDLGSFMVPCLIGIMDLGHAMCDLKASINLMPLSIFMKLKIGEIQPTHMRLQFINRSIAKSEDKIEDVLVKGWPFLSTGHALIDVHQGELTMCYNDEEVYCKEEAYHELFSTEEFFEEEDPSYILEEVNTMSREKKFKSLDPQTKGKKKTKPSSEELLELSSSLYLIT</sequence>
<dbReference type="AlphaFoldDB" id="A0A5A7TPP0"/>
<dbReference type="PANTHER" id="PTHR33067:SF39">
    <property type="entry name" value="TRANSCRIPTION FACTOR INTERACTOR AND REGULATOR CCHC(ZN) FAMILY"/>
    <property type="match status" value="1"/>
</dbReference>
<dbReference type="InterPro" id="IPR021109">
    <property type="entry name" value="Peptidase_aspartic_dom_sf"/>
</dbReference>
<dbReference type="EMBL" id="SSTE01014625">
    <property type="protein sequence ID" value="KAA0045332.1"/>
    <property type="molecule type" value="Genomic_DNA"/>
</dbReference>
<name>A0A5A7TPP0_CUCMM</name>
<organism evidence="2 3">
    <name type="scientific">Cucumis melo var. makuwa</name>
    <name type="common">Oriental melon</name>
    <dbReference type="NCBI Taxonomy" id="1194695"/>
    <lineage>
        <taxon>Eukaryota</taxon>
        <taxon>Viridiplantae</taxon>
        <taxon>Streptophyta</taxon>
        <taxon>Embryophyta</taxon>
        <taxon>Tracheophyta</taxon>
        <taxon>Spermatophyta</taxon>
        <taxon>Magnoliopsida</taxon>
        <taxon>eudicotyledons</taxon>
        <taxon>Gunneridae</taxon>
        <taxon>Pentapetalae</taxon>
        <taxon>rosids</taxon>
        <taxon>fabids</taxon>
        <taxon>Cucurbitales</taxon>
        <taxon>Cucurbitaceae</taxon>
        <taxon>Benincaseae</taxon>
        <taxon>Cucumis</taxon>
    </lineage>
</organism>
<accession>A0A5A7TPP0</accession>
<dbReference type="Gene3D" id="2.40.70.10">
    <property type="entry name" value="Acid Proteases"/>
    <property type="match status" value="1"/>
</dbReference>
<comment type="caution">
    <text evidence="2">The sequence shown here is derived from an EMBL/GenBank/DDBJ whole genome shotgun (WGS) entry which is preliminary data.</text>
</comment>
<evidence type="ECO:0000313" key="3">
    <source>
        <dbReference type="Proteomes" id="UP000321393"/>
    </source>
</evidence>
<protein>
    <submittedName>
        <fullName evidence="2">Uncharacterized protein</fullName>
    </submittedName>
</protein>
<proteinExistence type="predicted"/>
<feature type="region of interest" description="Disordered" evidence="1">
    <location>
        <begin position="160"/>
        <end position="192"/>
    </location>
</feature>
<dbReference type="OrthoDB" id="778454at2759"/>
<evidence type="ECO:0000313" key="2">
    <source>
        <dbReference type="EMBL" id="KAA0045332.1"/>
    </source>
</evidence>
<dbReference type="PANTHER" id="PTHR33067">
    <property type="entry name" value="RNA-DIRECTED DNA POLYMERASE-RELATED"/>
    <property type="match status" value="1"/>
</dbReference>
<reference evidence="2 3" key="1">
    <citation type="submission" date="2019-08" db="EMBL/GenBank/DDBJ databases">
        <title>Draft genome sequences of two oriental melons (Cucumis melo L. var makuwa).</title>
        <authorList>
            <person name="Kwon S.-Y."/>
        </authorList>
    </citation>
    <scope>NUCLEOTIDE SEQUENCE [LARGE SCALE GENOMIC DNA]</scope>
    <source>
        <strain evidence="3">cv. SW 3</strain>
        <tissue evidence="2">Leaf</tissue>
    </source>
</reference>
<dbReference type="Proteomes" id="UP000321393">
    <property type="component" value="Unassembled WGS sequence"/>
</dbReference>
<evidence type="ECO:0000256" key="1">
    <source>
        <dbReference type="SAM" id="MobiDB-lite"/>
    </source>
</evidence>
<feature type="compositionally biased region" description="Low complexity" evidence="1">
    <location>
        <begin position="183"/>
        <end position="192"/>
    </location>
</feature>
<gene>
    <name evidence="2" type="ORF">E6C27_scaffold316G001060</name>
</gene>